<keyword evidence="2" id="KW-0479">Metal-binding</keyword>
<evidence type="ECO:0000313" key="8">
    <source>
        <dbReference type="EMBL" id="KAA5539974.1"/>
    </source>
</evidence>
<keyword evidence="4" id="KW-0411">Iron-sulfur</keyword>
<organism evidence="8 9">
    <name type="scientific">Adhaeribacter rhizoryzae</name>
    <dbReference type="NCBI Taxonomy" id="2607907"/>
    <lineage>
        <taxon>Bacteria</taxon>
        <taxon>Pseudomonadati</taxon>
        <taxon>Bacteroidota</taxon>
        <taxon>Cytophagia</taxon>
        <taxon>Cytophagales</taxon>
        <taxon>Hymenobacteraceae</taxon>
        <taxon>Adhaeribacter</taxon>
    </lineage>
</organism>
<protein>
    <submittedName>
        <fullName evidence="8">Rieske (2Fe-2S) protein</fullName>
    </submittedName>
</protein>
<dbReference type="AlphaFoldDB" id="A0A5M6CXN2"/>
<keyword evidence="3" id="KW-0408">Iron</keyword>
<evidence type="ECO:0000256" key="4">
    <source>
        <dbReference type="ARBA" id="ARBA00023014"/>
    </source>
</evidence>
<evidence type="ECO:0000256" key="6">
    <source>
        <dbReference type="ARBA" id="ARBA00034078"/>
    </source>
</evidence>
<accession>A0A5M6CXN2</accession>
<evidence type="ECO:0000256" key="3">
    <source>
        <dbReference type="ARBA" id="ARBA00023004"/>
    </source>
</evidence>
<dbReference type="Pfam" id="PF00355">
    <property type="entry name" value="Rieske"/>
    <property type="match status" value="1"/>
</dbReference>
<dbReference type="PANTHER" id="PTHR10134">
    <property type="entry name" value="CYTOCHROME B-C1 COMPLEX SUBUNIT RIESKE, MITOCHONDRIAL"/>
    <property type="match status" value="1"/>
</dbReference>
<dbReference type="Gene3D" id="2.102.10.10">
    <property type="entry name" value="Rieske [2Fe-2S] iron-sulphur domain"/>
    <property type="match status" value="1"/>
</dbReference>
<dbReference type="EMBL" id="VWSF01000029">
    <property type="protein sequence ID" value="KAA5539974.1"/>
    <property type="molecule type" value="Genomic_DNA"/>
</dbReference>
<evidence type="ECO:0000256" key="2">
    <source>
        <dbReference type="ARBA" id="ARBA00022723"/>
    </source>
</evidence>
<keyword evidence="5" id="KW-1015">Disulfide bond</keyword>
<dbReference type="InterPro" id="IPR036922">
    <property type="entry name" value="Rieske_2Fe-2S_sf"/>
</dbReference>
<dbReference type="InterPro" id="IPR014349">
    <property type="entry name" value="Rieske_Fe-S_prot"/>
</dbReference>
<feature type="domain" description="Rieske" evidence="7">
    <location>
        <begin position="63"/>
        <end position="160"/>
    </location>
</feature>
<dbReference type="GO" id="GO:0051537">
    <property type="term" value="F:2 iron, 2 sulfur cluster binding"/>
    <property type="evidence" value="ECO:0007669"/>
    <property type="project" value="UniProtKB-KW"/>
</dbReference>
<comment type="caution">
    <text evidence="8">The sequence shown here is derived from an EMBL/GenBank/DDBJ whole genome shotgun (WGS) entry which is preliminary data.</text>
</comment>
<comment type="cofactor">
    <cofactor evidence="6">
        <name>[2Fe-2S] cluster</name>
        <dbReference type="ChEBI" id="CHEBI:190135"/>
    </cofactor>
</comment>
<dbReference type="PROSITE" id="PS51296">
    <property type="entry name" value="RIESKE"/>
    <property type="match status" value="1"/>
</dbReference>
<dbReference type="InterPro" id="IPR005805">
    <property type="entry name" value="Rieske_Fe-S_prot_C"/>
</dbReference>
<evidence type="ECO:0000256" key="5">
    <source>
        <dbReference type="ARBA" id="ARBA00023157"/>
    </source>
</evidence>
<dbReference type="RefSeq" id="WP_150092670.1">
    <property type="nucleotide sequence ID" value="NZ_VWSF01000029.1"/>
</dbReference>
<evidence type="ECO:0000313" key="9">
    <source>
        <dbReference type="Proteomes" id="UP000323426"/>
    </source>
</evidence>
<name>A0A5M6CXN2_9BACT</name>
<sequence length="176" mass="19605">MATDEKDNHWKEDFPIEQLEATQVTRRDFAKFLCLVSGGLATGSGYVAVKANFFPPEKVQGEHLVCKKSELPKGGTRSFVITGSTIPYILIRLETDEFRAYEQKCTHLSCAVFYMPKSGKIECPCHDGWFDALTGEVLAGPPPRPLPRLEVVIKGEDIYVKEFETNAANPFNTSST</sequence>
<dbReference type="InterPro" id="IPR017941">
    <property type="entry name" value="Rieske_2Fe-2S"/>
</dbReference>
<dbReference type="GO" id="GO:0016020">
    <property type="term" value="C:membrane"/>
    <property type="evidence" value="ECO:0007669"/>
    <property type="project" value="InterPro"/>
</dbReference>
<reference evidence="8 9" key="1">
    <citation type="submission" date="2019-09" db="EMBL/GenBank/DDBJ databases">
        <title>Genome sequence and assembly of Adhaeribacter sp.</title>
        <authorList>
            <person name="Chhetri G."/>
        </authorList>
    </citation>
    <scope>NUCLEOTIDE SEQUENCE [LARGE SCALE GENOMIC DNA]</scope>
    <source>
        <strain evidence="8 9">DK36</strain>
    </source>
</reference>
<keyword evidence="9" id="KW-1185">Reference proteome</keyword>
<keyword evidence="1" id="KW-0001">2Fe-2S</keyword>
<dbReference type="GO" id="GO:0046872">
    <property type="term" value="F:metal ion binding"/>
    <property type="evidence" value="ECO:0007669"/>
    <property type="project" value="UniProtKB-KW"/>
</dbReference>
<dbReference type="Proteomes" id="UP000323426">
    <property type="component" value="Unassembled WGS sequence"/>
</dbReference>
<dbReference type="PRINTS" id="PR00162">
    <property type="entry name" value="RIESKE"/>
</dbReference>
<dbReference type="CDD" id="cd03467">
    <property type="entry name" value="Rieske"/>
    <property type="match status" value="1"/>
</dbReference>
<gene>
    <name evidence="8" type="ORF">F0145_23585</name>
</gene>
<evidence type="ECO:0000259" key="7">
    <source>
        <dbReference type="PROSITE" id="PS51296"/>
    </source>
</evidence>
<dbReference type="SUPFAM" id="SSF50022">
    <property type="entry name" value="ISP domain"/>
    <property type="match status" value="1"/>
</dbReference>
<proteinExistence type="predicted"/>
<evidence type="ECO:0000256" key="1">
    <source>
        <dbReference type="ARBA" id="ARBA00022714"/>
    </source>
</evidence>